<name>X7EHD0_9RHOB</name>
<feature type="signal peptide" evidence="1">
    <location>
        <begin position="1"/>
        <end position="21"/>
    </location>
</feature>
<gene>
    <name evidence="2" type="ORF">OCH239_02915</name>
</gene>
<dbReference type="InterPro" id="IPR020349">
    <property type="entry name" value="Uncharacterised_14.7kDa"/>
</dbReference>
<dbReference type="AlphaFoldDB" id="X7EHD0"/>
<evidence type="ECO:0008006" key="4">
    <source>
        <dbReference type="Google" id="ProtNLM"/>
    </source>
</evidence>
<evidence type="ECO:0000313" key="3">
    <source>
        <dbReference type="Proteomes" id="UP000022447"/>
    </source>
</evidence>
<organism evidence="2 3">
    <name type="scientific">Roseivivax halodurans JCM 10272</name>
    <dbReference type="NCBI Taxonomy" id="1449350"/>
    <lineage>
        <taxon>Bacteria</taxon>
        <taxon>Pseudomonadati</taxon>
        <taxon>Pseudomonadota</taxon>
        <taxon>Alphaproteobacteria</taxon>
        <taxon>Rhodobacterales</taxon>
        <taxon>Roseobacteraceae</taxon>
        <taxon>Roseivivax</taxon>
    </lineage>
</organism>
<keyword evidence="1" id="KW-0732">Signal</keyword>
<dbReference type="STRING" id="1449350.OCH239_02915"/>
<accession>X7EHD0</accession>
<keyword evidence="3" id="KW-1185">Reference proteome</keyword>
<feature type="chain" id="PRO_5004977879" description="NADH dehydrogenase subunit E" evidence="1">
    <location>
        <begin position="22"/>
        <end position="138"/>
    </location>
</feature>
<dbReference type="EMBL" id="JALZ01000010">
    <property type="protein sequence ID" value="ETX14528.1"/>
    <property type="molecule type" value="Genomic_DNA"/>
</dbReference>
<protein>
    <recommendedName>
        <fullName evidence="4">NADH dehydrogenase subunit E</fullName>
    </recommendedName>
</protein>
<sequence>MRRLAAALAATLTLVPLAGPAATQAKPPLREVSQIDDALLMVAIADDLRKTCDNIDARLIRAYSYLQKLKGIARDRGYSDEEIERYVTSKEEKARMEARGDAFLASRGVDRGDRSAYCTFGRQEIAKGSQIGVLLRAR</sequence>
<dbReference type="Proteomes" id="UP000022447">
    <property type="component" value="Unassembled WGS sequence"/>
</dbReference>
<evidence type="ECO:0000256" key="1">
    <source>
        <dbReference type="SAM" id="SignalP"/>
    </source>
</evidence>
<dbReference type="Pfam" id="PF17267">
    <property type="entry name" value="DUF5333"/>
    <property type="match status" value="1"/>
</dbReference>
<dbReference type="eggNOG" id="ENOG50330KF">
    <property type="taxonomic scope" value="Bacteria"/>
</dbReference>
<reference evidence="2 3" key="1">
    <citation type="submission" date="2014-01" db="EMBL/GenBank/DDBJ databases">
        <title>Roseivivax halodurans JCM 10272 Genome Sequencing.</title>
        <authorList>
            <person name="Lai Q."/>
            <person name="Li G."/>
            <person name="Shao Z."/>
        </authorList>
    </citation>
    <scope>NUCLEOTIDE SEQUENCE [LARGE SCALE GENOMIC DNA]</scope>
    <source>
        <strain evidence="2 3">JCM 10272</strain>
    </source>
</reference>
<comment type="caution">
    <text evidence="2">The sequence shown here is derived from an EMBL/GenBank/DDBJ whole genome shotgun (WGS) entry which is preliminary data.</text>
</comment>
<dbReference type="RefSeq" id="WP_037262504.1">
    <property type="nucleotide sequence ID" value="NZ_JALZ01000010.1"/>
</dbReference>
<evidence type="ECO:0000313" key="2">
    <source>
        <dbReference type="EMBL" id="ETX14528.1"/>
    </source>
</evidence>
<dbReference type="OrthoDB" id="7658992at2"/>
<proteinExistence type="predicted"/>